<dbReference type="Pfam" id="PF07683">
    <property type="entry name" value="CobW_C"/>
    <property type="match status" value="1"/>
</dbReference>
<organism evidence="2 3">
    <name type="scientific">Nocardioides caricicola</name>
    <dbReference type="NCBI Taxonomy" id="634770"/>
    <lineage>
        <taxon>Bacteria</taxon>
        <taxon>Bacillati</taxon>
        <taxon>Actinomycetota</taxon>
        <taxon>Actinomycetes</taxon>
        <taxon>Propionibacteriales</taxon>
        <taxon>Nocardioidaceae</taxon>
        <taxon>Nocardioides</taxon>
    </lineage>
</organism>
<dbReference type="InterPro" id="IPR003495">
    <property type="entry name" value="CobW/HypB/UreG_nucleotide-bd"/>
</dbReference>
<dbReference type="InterPro" id="IPR011629">
    <property type="entry name" value="CobW-like_C"/>
</dbReference>
<proteinExistence type="predicted"/>
<protein>
    <submittedName>
        <fullName evidence="2">CobW family GTP-binding protein</fullName>
    </submittedName>
</protein>
<reference evidence="3" key="1">
    <citation type="journal article" date="2019" name="Int. J. Syst. Evol. Microbiol.">
        <title>The Global Catalogue of Microorganisms (GCM) 10K type strain sequencing project: providing services to taxonomists for standard genome sequencing and annotation.</title>
        <authorList>
            <consortium name="The Broad Institute Genomics Platform"/>
            <consortium name="The Broad Institute Genome Sequencing Center for Infectious Disease"/>
            <person name="Wu L."/>
            <person name="Ma J."/>
        </authorList>
    </citation>
    <scope>NUCLEOTIDE SEQUENCE [LARGE SCALE GENOMIC DNA]</scope>
    <source>
        <strain evidence="3">KACC 13778</strain>
    </source>
</reference>
<evidence type="ECO:0000313" key="3">
    <source>
        <dbReference type="Proteomes" id="UP001595956"/>
    </source>
</evidence>
<name>A0ABW0N457_9ACTN</name>
<dbReference type="Gene3D" id="3.40.50.300">
    <property type="entry name" value="P-loop containing nucleotide triphosphate hydrolases"/>
    <property type="match status" value="1"/>
</dbReference>
<evidence type="ECO:0000313" key="2">
    <source>
        <dbReference type="EMBL" id="MFC5494568.1"/>
    </source>
</evidence>
<dbReference type="SUPFAM" id="SSF90002">
    <property type="entry name" value="Hypothetical protein YjiA, C-terminal domain"/>
    <property type="match status" value="1"/>
</dbReference>
<evidence type="ECO:0000259" key="1">
    <source>
        <dbReference type="SMART" id="SM00833"/>
    </source>
</evidence>
<dbReference type="EMBL" id="JBHSMD010000005">
    <property type="protein sequence ID" value="MFC5494568.1"/>
    <property type="molecule type" value="Genomic_DNA"/>
</dbReference>
<feature type="domain" description="CobW C-terminal" evidence="1">
    <location>
        <begin position="237"/>
        <end position="327"/>
    </location>
</feature>
<dbReference type="PANTHER" id="PTHR43603:SF1">
    <property type="entry name" value="ZINC-REGULATED GTPASE METALLOPROTEIN ACTIVATOR 1"/>
    <property type="match status" value="1"/>
</dbReference>
<keyword evidence="3" id="KW-1185">Reference proteome</keyword>
<dbReference type="PANTHER" id="PTHR43603">
    <property type="entry name" value="COBW DOMAIN-CONTAINING PROTEIN DDB_G0274527"/>
    <property type="match status" value="1"/>
</dbReference>
<accession>A0ABW0N457</accession>
<dbReference type="Pfam" id="PF02492">
    <property type="entry name" value="cobW"/>
    <property type="match status" value="1"/>
</dbReference>
<dbReference type="InterPro" id="IPR051927">
    <property type="entry name" value="Zn_Chap_cDPG_Synth"/>
</dbReference>
<sequence length="357" mass="38123">MRTPVVLLTGVDREAMTATMVGLQFDLPSAVAVRHHIDVGRSVLQRIVSDVTGVVEQVEIDLEHACVSCAIREDVVPTLERLARSGRWSTILAHLPVGAEARQVCNVLAGDTRLARHLRVCGVVAALDGPGVVEDLLGDDLLAERGVHSSEDDRRGLGEVAAAMVEYADVVVTDGPAEPAGLELVAALALPGATLVSGVEHLDAAALASSRHVPGRTDAWTAPVSLTPLPHTEWKHVWRRELVSPLAFHPDRLLDDLERLGGGRHRSRGCFWLPTRPDRVLVWDGAGGQLSIGNGDLWGTRPPMTRLVLTGVGTPPGDLADAFEAMLLTPDEAAAGGSWRTAEDGFEPWLGPVRRVA</sequence>
<gene>
    <name evidence="2" type="ORF">ACFPKY_15740</name>
</gene>
<dbReference type="RefSeq" id="WP_345170538.1">
    <property type="nucleotide sequence ID" value="NZ_BAABFQ010000001.1"/>
</dbReference>
<comment type="caution">
    <text evidence="2">The sequence shown here is derived from an EMBL/GenBank/DDBJ whole genome shotgun (WGS) entry which is preliminary data.</text>
</comment>
<dbReference type="InterPro" id="IPR027417">
    <property type="entry name" value="P-loop_NTPase"/>
</dbReference>
<dbReference type="Proteomes" id="UP001595956">
    <property type="component" value="Unassembled WGS sequence"/>
</dbReference>
<dbReference type="SMART" id="SM00833">
    <property type="entry name" value="CobW_C"/>
    <property type="match status" value="1"/>
</dbReference>